<reference evidence="3" key="1">
    <citation type="journal article" date="2014" name="Int. J. Syst. Evol. Microbiol.">
        <title>Complete genome sequence of Corynebacterium casei LMG S-19264T (=DSM 44701T), isolated from a smear-ripened cheese.</title>
        <authorList>
            <consortium name="US DOE Joint Genome Institute (JGI-PGF)"/>
            <person name="Walter F."/>
            <person name="Albersmeier A."/>
            <person name="Kalinowski J."/>
            <person name="Ruckert C."/>
        </authorList>
    </citation>
    <scope>NUCLEOTIDE SEQUENCE</scope>
    <source>
        <strain evidence="3">VKM Ac-2007</strain>
    </source>
</reference>
<feature type="transmembrane region" description="Helical" evidence="1">
    <location>
        <begin position="12"/>
        <end position="32"/>
    </location>
</feature>
<reference evidence="3" key="2">
    <citation type="submission" date="2023-01" db="EMBL/GenBank/DDBJ databases">
        <authorList>
            <person name="Sun Q."/>
            <person name="Evtushenko L."/>
        </authorList>
    </citation>
    <scope>NUCLEOTIDE SEQUENCE</scope>
    <source>
        <strain evidence="3">VKM Ac-2007</strain>
    </source>
</reference>
<feature type="domain" description="DUF11" evidence="2">
    <location>
        <begin position="54"/>
        <end position="171"/>
    </location>
</feature>
<sequence length="289" mass="30197">MFGGSVFTAQGAARFVAGIVSFSFAGFVLAGAPGAARAGTAEGEEAEGRRHGADLSVRLESSPAIAQPGQPLTYRVEVHNAGPEDAVLPLLVVRLPHGVDILGVNVAECLPGRAAGEVVCASQRDVLAGTDGGVTINGIVRSGARGPLVATATLSSEVVDSQEENNSAWLTTPVDEGADLAVRLSRKTRAGRLVTMDAVVRNRGPRVVRDAAVFLRTVKARFLSAKGARCHSYGGYVGCALRAVGSGRQVSLRLAFRAHRRAPRAKATVYSTHVGDRRPANNMARISLR</sequence>
<dbReference type="Pfam" id="PF01345">
    <property type="entry name" value="DUF11"/>
    <property type="match status" value="1"/>
</dbReference>
<dbReference type="AlphaFoldDB" id="A0A9W6MF84"/>
<dbReference type="InterPro" id="IPR013783">
    <property type="entry name" value="Ig-like_fold"/>
</dbReference>
<name>A0A9W6MF84_9ACTN</name>
<accession>A0A9W6MF84</accession>
<dbReference type="EMBL" id="BSEV01000013">
    <property type="protein sequence ID" value="GLK11981.1"/>
    <property type="molecule type" value="Genomic_DNA"/>
</dbReference>
<organism evidence="3 4">
    <name type="scientific">Streptosporangium carneum</name>
    <dbReference type="NCBI Taxonomy" id="47481"/>
    <lineage>
        <taxon>Bacteria</taxon>
        <taxon>Bacillati</taxon>
        <taxon>Actinomycetota</taxon>
        <taxon>Actinomycetes</taxon>
        <taxon>Streptosporangiales</taxon>
        <taxon>Streptosporangiaceae</taxon>
        <taxon>Streptosporangium</taxon>
    </lineage>
</organism>
<keyword evidence="4" id="KW-1185">Reference proteome</keyword>
<dbReference type="Gene3D" id="2.60.40.10">
    <property type="entry name" value="Immunoglobulins"/>
    <property type="match status" value="1"/>
</dbReference>
<gene>
    <name evidence="3" type="ORF">GCM10017600_53890</name>
</gene>
<evidence type="ECO:0000313" key="3">
    <source>
        <dbReference type="EMBL" id="GLK11981.1"/>
    </source>
</evidence>
<dbReference type="Proteomes" id="UP001143474">
    <property type="component" value="Unassembled WGS sequence"/>
</dbReference>
<keyword evidence="1" id="KW-1133">Transmembrane helix</keyword>
<comment type="caution">
    <text evidence="3">The sequence shown here is derived from an EMBL/GenBank/DDBJ whole genome shotgun (WGS) entry which is preliminary data.</text>
</comment>
<keyword evidence="1" id="KW-0472">Membrane</keyword>
<dbReference type="GO" id="GO:0005975">
    <property type="term" value="P:carbohydrate metabolic process"/>
    <property type="evidence" value="ECO:0007669"/>
    <property type="project" value="UniProtKB-ARBA"/>
</dbReference>
<evidence type="ECO:0000256" key="1">
    <source>
        <dbReference type="SAM" id="Phobius"/>
    </source>
</evidence>
<dbReference type="InterPro" id="IPR001434">
    <property type="entry name" value="OmcB-like_DUF11"/>
</dbReference>
<keyword evidence="1" id="KW-0812">Transmembrane</keyword>
<evidence type="ECO:0000259" key="2">
    <source>
        <dbReference type="Pfam" id="PF01345"/>
    </source>
</evidence>
<protein>
    <recommendedName>
        <fullName evidence="2">DUF11 domain-containing protein</fullName>
    </recommendedName>
</protein>
<proteinExistence type="predicted"/>
<evidence type="ECO:0000313" key="4">
    <source>
        <dbReference type="Proteomes" id="UP001143474"/>
    </source>
</evidence>